<comment type="caution">
    <text evidence="2">The sequence shown here is derived from an EMBL/GenBank/DDBJ whole genome shotgun (WGS) entry which is preliminary data.</text>
</comment>
<reference evidence="2 3" key="1">
    <citation type="submission" date="2018-08" db="EMBL/GenBank/DDBJ databases">
        <title>Recombination of ecologically and evolutionarily significant loci maintains genetic cohesion in the Pseudomonas syringae species complex.</title>
        <authorList>
            <person name="Dillon M."/>
            <person name="Thakur S."/>
            <person name="Almeida R.N.D."/>
            <person name="Weir B.S."/>
            <person name="Guttman D.S."/>
        </authorList>
    </citation>
    <scope>NUCLEOTIDE SEQUENCE [LARGE SCALE GENOMIC DNA]</scope>
    <source>
        <strain evidence="2 3">ICMP 7846</strain>
    </source>
</reference>
<dbReference type="Proteomes" id="UP000270834">
    <property type="component" value="Unassembled WGS sequence"/>
</dbReference>
<gene>
    <name evidence="2" type="ORF">ALP65_200081</name>
</gene>
<feature type="domain" description="HNH nuclease" evidence="1">
    <location>
        <begin position="243"/>
        <end position="297"/>
    </location>
</feature>
<organism evidence="2 3">
    <name type="scientific">Pseudomonas aeruginosa</name>
    <dbReference type="NCBI Taxonomy" id="287"/>
    <lineage>
        <taxon>Bacteria</taxon>
        <taxon>Pseudomonadati</taxon>
        <taxon>Pseudomonadota</taxon>
        <taxon>Gammaproteobacteria</taxon>
        <taxon>Pseudomonadales</taxon>
        <taxon>Pseudomonadaceae</taxon>
        <taxon>Pseudomonas</taxon>
    </lineage>
</organism>
<dbReference type="InterPro" id="IPR003615">
    <property type="entry name" value="HNH_nuc"/>
</dbReference>
<evidence type="ECO:0000259" key="1">
    <source>
        <dbReference type="SMART" id="SM00507"/>
    </source>
</evidence>
<dbReference type="CDD" id="cd00085">
    <property type="entry name" value="HNHc"/>
    <property type="match status" value="1"/>
</dbReference>
<dbReference type="RefSeq" id="WP_071534774.1">
    <property type="nucleotide sequence ID" value="NZ_CP014948.1"/>
</dbReference>
<evidence type="ECO:0000313" key="2">
    <source>
        <dbReference type="EMBL" id="RMS51661.1"/>
    </source>
</evidence>
<name>A0A3M5DPM5_PSEAI</name>
<evidence type="ECO:0000313" key="3">
    <source>
        <dbReference type="Proteomes" id="UP000270834"/>
    </source>
</evidence>
<dbReference type="SMART" id="SM00507">
    <property type="entry name" value="HNHc"/>
    <property type="match status" value="1"/>
</dbReference>
<proteinExistence type="predicted"/>
<dbReference type="AlphaFoldDB" id="A0A3M5DPM5"/>
<protein>
    <recommendedName>
        <fullName evidence="1">HNH nuclease domain-containing protein</fullName>
    </recommendedName>
</protein>
<accession>A0A3M5DPM5</accession>
<dbReference type="EMBL" id="RBSQ01000840">
    <property type="protein sequence ID" value="RMS51661.1"/>
    <property type="molecule type" value="Genomic_DNA"/>
</dbReference>
<sequence>MAKGAAREFRGSESLFAEQISRDAIAPFLSSRGFVVSEDQRIQTGTAVQQLVSAISPDGERLRMRVRLCWRREGRNANERLFSAAQLQARLRPGGWDATLAYIVDRDRQHGITHNLIVQRDGSFIVYAALVPVEAITPIWKRQSEVSDELLRAGQLGRLKKNHARNGSSPTVWLQDDRRPAAHNVADVLWTWPGVLDLVGLPALIEGVDDTFDDCPVSGTWMYGRDEGTRVSIIRSAIRRDPKVRREVHDRANGCCERQSCRARRDFSSFLDIHHILGVDNSDRPWTCVALCPNCHREAHYAPNADELNQELLEYASQFK</sequence>